<protein>
    <submittedName>
        <fullName evidence="3">Uncharacterized protein</fullName>
    </submittedName>
</protein>
<evidence type="ECO:0000256" key="2">
    <source>
        <dbReference type="ARBA" id="ARBA00022842"/>
    </source>
</evidence>
<dbReference type="GO" id="GO:0046872">
    <property type="term" value="F:metal ion binding"/>
    <property type="evidence" value="ECO:0007669"/>
    <property type="project" value="UniProtKB-KW"/>
</dbReference>
<name>A0AAW1QHF3_9CHLO</name>
<evidence type="ECO:0000256" key="1">
    <source>
        <dbReference type="ARBA" id="ARBA00022723"/>
    </source>
</evidence>
<dbReference type="GO" id="GO:0008168">
    <property type="term" value="F:methyltransferase activity"/>
    <property type="evidence" value="ECO:0007669"/>
    <property type="project" value="InterPro"/>
</dbReference>
<evidence type="ECO:0000313" key="4">
    <source>
        <dbReference type="Proteomes" id="UP001438707"/>
    </source>
</evidence>
<gene>
    <name evidence="3" type="ORF">WJX74_008810</name>
</gene>
<dbReference type="InterPro" id="IPR029063">
    <property type="entry name" value="SAM-dependent_MTases_sf"/>
</dbReference>
<dbReference type="Gene3D" id="1.10.1200.270">
    <property type="entry name" value="Methyltransferase, alpha-helical capping domain"/>
    <property type="match status" value="1"/>
</dbReference>
<evidence type="ECO:0000313" key="3">
    <source>
        <dbReference type="EMBL" id="KAK9820742.1"/>
    </source>
</evidence>
<comment type="caution">
    <text evidence="3">The sequence shown here is derived from an EMBL/GenBank/DDBJ whole genome shotgun (WGS) entry which is preliminary data.</text>
</comment>
<organism evidence="3 4">
    <name type="scientific">Apatococcus lobatus</name>
    <dbReference type="NCBI Taxonomy" id="904363"/>
    <lineage>
        <taxon>Eukaryota</taxon>
        <taxon>Viridiplantae</taxon>
        <taxon>Chlorophyta</taxon>
        <taxon>core chlorophytes</taxon>
        <taxon>Trebouxiophyceae</taxon>
        <taxon>Chlorellales</taxon>
        <taxon>Chlorellaceae</taxon>
        <taxon>Apatococcus</taxon>
    </lineage>
</organism>
<dbReference type="Pfam" id="PF03492">
    <property type="entry name" value="Methyltransf_7"/>
    <property type="match status" value="1"/>
</dbReference>
<dbReference type="Gene3D" id="3.40.50.150">
    <property type="entry name" value="Vaccinia Virus protein VP39"/>
    <property type="match status" value="1"/>
</dbReference>
<dbReference type="InterPro" id="IPR042086">
    <property type="entry name" value="MeTrfase_capping"/>
</dbReference>
<dbReference type="SUPFAM" id="SSF53335">
    <property type="entry name" value="S-adenosyl-L-methionine-dependent methyltransferases"/>
    <property type="match status" value="1"/>
</dbReference>
<accession>A0AAW1QHF3</accession>
<proteinExistence type="predicted"/>
<keyword evidence="2" id="KW-0460">Magnesium</keyword>
<dbReference type="AlphaFoldDB" id="A0AAW1QHF3"/>
<dbReference type="EMBL" id="JALJOS010000044">
    <property type="protein sequence ID" value="KAK9820742.1"/>
    <property type="molecule type" value="Genomic_DNA"/>
</dbReference>
<reference evidence="3 4" key="1">
    <citation type="journal article" date="2024" name="Nat. Commun.">
        <title>Phylogenomics reveals the evolutionary origins of lichenization in chlorophyte algae.</title>
        <authorList>
            <person name="Puginier C."/>
            <person name="Libourel C."/>
            <person name="Otte J."/>
            <person name="Skaloud P."/>
            <person name="Haon M."/>
            <person name="Grisel S."/>
            <person name="Petersen M."/>
            <person name="Berrin J.G."/>
            <person name="Delaux P.M."/>
            <person name="Dal Grande F."/>
            <person name="Keller J."/>
        </authorList>
    </citation>
    <scope>NUCLEOTIDE SEQUENCE [LARGE SCALE GENOMIC DNA]</scope>
    <source>
        <strain evidence="3 4">SAG 2145</strain>
    </source>
</reference>
<sequence length="352" mass="39155">MTVVAMATDYDRSSTNQSAVNQAAAEWLKKGAVAAVQVSLGTINILDLGSSTGKNSAQELRTAIETIQQAGERRDIVVTHIDTLANDWSQLFQNVTSLPNSYLAASPGSGVYTHGSAKSFFEQVAPSSSIALAYSGVSFQWMSQSRPLSDCWMSFAGTKDRDAYESNKQQAAQDWHKLLQQRANELLPGAYLIATGVTLKDSDSLQQLVIKWGHESWQEAKRQGLVSQQEYSSFAGGCWLRSREDWLAPLEADLRDSFELLKYQEGTVIDSHWLDYLDSSSADHDRAKILADAYCRYVFAVMGGVVSSHLVHRPQADVNRVLDAMKARFTDLAAQKPMRFEFPYVLIVLRRR</sequence>
<dbReference type="PANTHER" id="PTHR31009">
    <property type="entry name" value="S-ADENOSYL-L-METHIONINE:CARBOXYL METHYLTRANSFERASE FAMILY PROTEIN"/>
    <property type="match status" value="1"/>
</dbReference>
<keyword evidence="4" id="KW-1185">Reference proteome</keyword>
<dbReference type="InterPro" id="IPR005299">
    <property type="entry name" value="MeTrfase_7"/>
</dbReference>
<keyword evidence="1" id="KW-0479">Metal-binding</keyword>
<dbReference type="Proteomes" id="UP001438707">
    <property type="component" value="Unassembled WGS sequence"/>
</dbReference>